<gene>
    <name evidence="1" type="ORF">FPY71_13190</name>
</gene>
<dbReference type="EMBL" id="VTWH01000003">
    <property type="protein sequence ID" value="KAA0969488.1"/>
    <property type="molecule type" value="Genomic_DNA"/>
</dbReference>
<evidence type="ECO:0008006" key="3">
    <source>
        <dbReference type="Google" id="ProtNLM"/>
    </source>
</evidence>
<protein>
    <recommendedName>
        <fullName evidence="3">EthD domain-containing protein</fullName>
    </recommendedName>
</protein>
<dbReference type="RefSeq" id="WP_149300773.1">
    <property type="nucleotide sequence ID" value="NZ_VTWH01000003.1"/>
</dbReference>
<dbReference type="Gene3D" id="3.30.70.100">
    <property type="match status" value="1"/>
</dbReference>
<dbReference type="Proteomes" id="UP000324738">
    <property type="component" value="Unassembled WGS sequence"/>
</dbReference>
<dbReference type="InterPro" id="IPR011008">
    <property type="entry name" value="Dimeric_a/b-barrel"/>
</dbReference>
<keyword evidence="2" id="KW-1185">Reference proteome</keyword>
<comment type="caution">
    <text evidence="1">The sequence shown here is derived from an EMBL/GenBank/DDBJ whole genome shotgun (WGS) entry which is preliminary data.</text>
</comment>
<proteinExistence type="predicted"/>
<sequence>MPIDAVLFSEMTPAPDWEERFNSWYDTHHIPLRMTSEGFVGAQRYRSTSDNGYLAIYDMTGVDALSTPQYQEIKGNPSEETAWMLKSVSNFTRYIGHLIGWQTREEVSEEDLLNSRYAYGVLFNVPEDRQAEFDDWYDTDHVPLLLKNEHWLGCRRYRIVDGAPDKVTHLAIHHLADLAALESPERAAARQTEWRDRLSQEPWFKGRYVTFERHGERFDGIASSTK</sequence>
<reference evidence="1 2" key="1">
    <citation type="submission" date="2019-08" db="EMBL/GenBank/DDBJ databases">
        <title>Aureimonas fodiniaquatilis sp. nov., isolated from a coal mine wastewater.</title>
        <authorList>
            <person name="Kim W."/>
        </authorList>
    </citation>
    <scope>NUCLEOTIDE SEQUENCE [LARGE SCALE GENOMIC DNA]</scope>
    <source>
        <strain evidence="1 2">CAU 1482</strain>
    </source>
</reference>
<dbReference type="SUPFAM" id="SSF54909">
    <property type="entry name" value="Dimeric alpha+beta barrel"/>
    <property type="match status" value="2"/>
</dbReference>
<organism evidence="1 2">
    <name type="scientific">Aureimonas fodinaquatilis</name>
    <dbReference type="NCBI Taxonomy" id="2565783"/>
    <lineage>
        <taxon>Bacteria</taxon>
        <taxon>Pseudomonadati</taxon>
        <taxon>Pseudomonadota</taxon>
        <taxon>Alphaproteobacteria</taxon>
        <taxon>Hyphomicrobiales</taxon>
        <taxon>Aurantimonadaceae</taxon>
        <taxon>Aureimonas</taxon>
    </lineage>
</organism>
<dbReference type="OrthoDB" id="3034735at2"/>
<dbReference type="AlphaFoldDB" id="A0A5B0DSW6"/>
<evidence type="ECO:0000313" key="1">
    <source>
        <dbReference type="EMBL" id="KAA0969488.1"/>
    </source>
</evidence>
<accession>A0A5B0DSW6</accession>
<evidence type="ECO:0000313" key="2">
    <source>
        <dbReference type="Proteomes" id="UP000324738"/>
    </source>
</evidence>
<name>A0A5B0DSW6_9HYPH</name>